<dbReference type="EMBL" id="MU005579">
    <property type="protein sequence ID" value="KAF2685289.1"/>
    <property type="molecule type" value="Genomic_DNA"/>
</dbReference>
<organism evidence="2 3">
    <name type="scientific">Lentithecium fluviatile CBS 122367</name>
    <dbReference type="NCBI Taxonomy" id="1168545"/>
    <lineage>
        <taxon>Eukaryota</taxon>
        <taxon>Fungi</taxon>
        <taxon>Dikarya</taxon>
        <taxon>Ascomycota</taxon>
        <taxon>Pezizomycotina</taxon>
        <taxon>Dothideomycetes</taxon>
        <taxon>Pleosporomycetidae</taxon>
        <taxon>Pleosporales</taxon>
        <taxon>Massarineae</taxon>
        <taxon>Lentitheciaceae</taxon>
        <taxon>Lentithecium</taxon>
    </lineage>
</organism>
<feature type="region of interest" description="Disordered" evidence="1">
    <location>
        <begin position="442"/>
        <end position="706"/>
    </location>
</feature>
<feature type="compositionally biased region" description="Pro residues" evidence="1">
    <location>
        <begin position="295"/>
        <end position="319"/>
    </location>
</feature>
<feature type="compositionally biased region" description="Low complexity" evidence="1">
    <location>
        <begin position="461"/>
        <end position="484"/>
    </location>
</feature>
<reference evidence="2" key="1">
    <citation type="journal article" date="2020" name="Stud. Mycol.">
        <title>101 Dothideomycetes genomes: a test case for predicting lifestyles and emergence of pathogens.</title>
        <authorList>
            <person name="Haridas S."/>
            <person name="Albert R."/>
            <person name="Binder M."/>
            <person name="Bloem J."/>
            <person name="Labutti K."/>
            <person name="Salamov A."/>
            <person name="Andreopoulos B."/>
            <person name="Baker S."/>
            <person name="Barry K."/>
            <person name="Bills G."/>
            <person name="Bluhm B."/>
            <person name="Cannon C."/>
            <person name="Castanera R."/>
            <person name="Culley D."/>
            <person name="Daum C."/>
            <person name="Ezra D."/>
            <person name="Gonzalez J."/>
            <person name="Henrissat B."/>
            <person name="Kuo A."/>
            <person name="Liang C."/>
            <person name="Lipzen A."/>
            <person name="Lutzoni F."/>
            <person name="Magnuson J."/>
            <person name="Mondo S."/>
            <person name="Nolan M."/>
            <person name="Ohm R."/>
            <person name="Pangilinan J."/>
            <person name="Park H.-J."/>
            <person name="Ramirez L."/>
            <person name="Alfaro M."/>
            <person name="Sun H."/>
            <person name="Tritt A."/>
            <person name="Yoshinaga Y."/>
            <person name="Zwiers L.-H."/>
            <person name="Turgeon B."/>
            <person name="Goodwin S."/>
            <person name="Spatafora J."/>
            <person name="Crous P."/>
            <person name="Grigoriev I."/>
        </authorList>
    </citation>
    <scope>NUCLEOTIDE SEQUENCE</scope>
    <source>
        <strain evidence="2">CBS 122367</strain>
    </source>
</reference>
<evidence type="ECO:0000313" key="2">
    <source>
        <dbReference type="EMBL" id="KAF2685289.1"/>
    </source>
</evidence>
<evidence type="ECO:0000256" key="1">
    <source>
        <dbReference type="SAM" id="MobiDB-lite"/>
    </source>
</evidence>
<feature type="compositionally biased region" description="Polar residues" evidence="1">
    <location>
        <begin position="510"/>
        <end position="527"/>
    </location>
</feature>
<proteinExistence type="predicted"/>
<name>A0A6G1J591_9PLEO</name>
<sequence length="727" mass="79581">MPRFQHSEAMTSITAPSFFDDAGNVERHMRCGGRWDINAWLQSTPALASTLSMTDTSAYTGSVMDDAADMLPLGHGARPGFGRIDKKFYSEGKRGKDEREWTEEMAKAVGGDIQRSLARLGGFGEVRVMGAEEGAREKRRAGRKKRAGGEEDEDRCVRVRAPPAWGSFVIEGKDGRVIVVDKDDVYDSGRPGENIVVDWGRTRSEKEMERQRKKDERRKKEKEKEQAISLALKLRSPDAKLQDKSWSNRNTELAQQDKPILEADTSDDASVIDSNVPSPTKFFITGGASGWHSPLPSPVKPPASPTRPPPSSWPSPIPSPVKRSSVSTWGTKLPVKSGLPSAVESVDTRKEHETWDEGVSTVKPASLVGSHGSSRIVSSRHSSNRSVKGSDGRATWTQDGEDVARPILSPSRSDTSRVSSHVASRGSWTWDADDFYRGSLTTVVSREPSPAKSGTSWGKPTSTYSTHSRTSSRSTRSRARSTTTAVAGVKQIPGIPTSTHSSTSSHSSRKTWASRTPSFSAWNALTTTEDDTKSKHSSQKGSVDGSQASTIQPFSWRREIDDESTHSTNGSPGSRSVAGASAWQADHDDTETWKQDTDARSVRSTQSVYRRPTVEDAPDTPTEEKQEWVTGWTENASDKTVKPGSNSGWGAKDSDAGKSSTWNGSPSRSASGWARGSQHGSNGSVKSERDKSGYSEDNETWLNTEVGGVRFREAEWRRPENFTWRDV</sequence>
<feature type="region of interest" description="Disordered" evidence="1">
    <location>
        <begin position="203"/>
        <end position="273"/>
    </location>
</feature>
<feature type="region of interest" description="Disordered" evidence="1">
    <location>
        <begin position="132"/>
        <end position="154"/>
    </location>
</feature>
<feature type="compositionally biased region" description="Basic and acidic residues" evidence="1">
    <location>
        <begin position="585"/>
        <end position="601"/>
    </location>
</feature>
<feature type="compositionally biased region" description="Low complexity" evidence="1">
    <location>
        <begin position="409"/>
        <end position="420"/>
    </location>
</feature>
<feature type="compositionally biased region" description="Polar residues" evidence="1">
    <location>
        <begin position="539"/>
        <end position="553"/>
    </location>
</feature>
<dbReference type="OrthoDB" id="3801238at2759"/>
<feature type="compositionally biased region" description="Low complexity" evidence="1">
    <location>
        <begin position="497"/>
        <end position="506"/>
    </location>
</feature>
<keyword evidence="3" id="KW-1185">Reference proteome</keyword>
<dbReference type="AlphaFoldDB" id="A0A6G1J591"/>
<feature type="compositionally biased region" description="Basic and acidic residues" evidence="1">
    <location>
        <begin position="203"/>
        <end position="214"/>
    </location>
</feature>
<accession>A0A6G1J591</accession>
<feature type="compositionally biased region" description="Low complexity" evidence="1">
    <location>
        <begin position="368"/>
        <end position="389"/>
    </location>
</feature>
<feature type="compositionally biased region" description="Basic residues" evidence="1">
    <location>
        <begin position="137"/>
        <end position="146"/>
    </location>
</feature>
<feature type="compositionally biased region" description="Polar residues" evidence="1">
    <location>
        <begin position="657"/>
        <end position="670"/>
    </location>
</feature>
<protein>
    <submittedName>
        <fullName evidence="2">Uncharacterized protein</fullName>
    </submittedName>
</protein>
<dbReference type="Proteomes" id="UP000799291">
    <property type="component" value="Unassembled WGS sequence"/>
</dbReference>
<evidence type="ECO:0000313" key="3">
    <source>
        <dbReference type="Proteomes" id="UP000799291"/>
    </source>
</evidence>
<feature type="region of interest" description="Disordered" evidence="1">
    <location>
        <begin position="286"/>
        <end position="425"/>
    </location>
</feature>
<feature type="compositionally biased region" description="Basic and acidic residues" evidence="1">
    <location>
        <begin position="556"/>
        <end position="565"/>
    </location>
</feature>
<gene>
    <name evidence="2" type="ORF">K458DRAFT_430839</name>
</gene>
<feature type="compositionally biased region" description="Polar residues" evidence="1">
    <location>
        <begin position="244"/>
        <end position="254"/>
    </location>
</feature>
<feature type="compositionally biased region" description="Basic and acidic residues" evidence="1">
    <location>
        <begin position="346"/>
        <end position="355"/>
    </location>
</feature>